<keyword evidence="4 7" id="KW-0812">Transmembrane</keyword>
<dbReference type="InterPro" id="IPR011701">
    <property type="entry name" value="MFS"/>
</dbReference>
<dbReference type="PANTHER" id="PTHR23517">
    <property type="entry name" value="RESISTANCE PROTEIN MDTM, PUTATIVE-RELATED-RELATED"/>
    <property type="match status" value="1"/>
</dbReference>
<dbReference type="Gene3D" id="1.20.1250.20">
    <property type="entry name" value="MFS general substrate transporter like domains"/>
    <property type="match status" value="1"/>
</dbReference>
<keyword evidence="2" id="KW-0813">Transport</keyword>
<dbReference type="PROSITE" id="PS50850">
    <property type="entry name" value="MFS"/>
    <property type="match status" value="1"/>
</dbReference>
<feature type="transmembrane region" description="Helical" evidence="7">
    <location>
        <begin position="146"/>
        <end position="168"/>
    </location>
</feature>
<evidence type="ECO:0000256" key="6">
    <source>
        <dbReference type="ARBA" id="ARBA00023136"/>
    </source>
</evidence>
<evidence type="ECO:0000256" key="5">
    <source>
        <dbReference type="ARBA" id="ARBA00022989"/>
    </source>
</evidence>
<evidence type="ECO:0000313" key="10">
    <source>
        <dbReference type="Proteomes" id="UP000218387"/>
    </source>
</evidence>
<evidence type="ECO:0000313" key="9">
    <source>
        <dbReference type="EMBL" id="QCT72319.1"/>
    </source>
</evidence>
<keyword evidence="10" id="KW-1185">Reference proteome</keyword>
<dbReference type="InterPro" id="IPR020846">
    <property type="entry name" value="MFS_dom"/>
</dbReference>
<dbReference type="Pfam" id="PF07690">
    <property type="entry name" value="MFS_1"/>
    <property type="match status" value="1"/>
</dbReference>
<feature type="transmembrane region" description="Helical" evidence="7">
    <location>
        <begin position="174"/>
        <end position="194"/>
    </location>
</feature>
<feature type="transmembrane region" description="Helical" evidence="7">
    <location>
        <begin position="385"/>
        <end position="408"/>
    </location>
</feature>
<feature type="transmembrane region" description="Helical" evidence="7">
    <location>
        <begin position="78"/>
        <end position="96"/>
    </location>
</feature>
<feature type="transmembrane region" description="Helical" evidence="7">
    <location>
        <begin position="221"/>
        <end position="238"/>
    </location>
</feature>
<dbReference type="GO" id="GO:0022857">
    <property type="term" value="F:transmembrane transporter activity"/>
    <property type="evidence" value="ECO:0007669"/>
    <property type="project" value="InterPro"/>
</dbReference>
<evidence type="ECO:0000256" key="3">
    <source>
        <dbReference type="ARBA" id="ARBA00022475"/>
    </source>
</evidence>
<dbReference type="PANTHER" id="PTHR23517:SF3">
    <property type="entry name" value="INTEGRAL MEMBRANE TRANSPORT PROTEIN"/>
    <property type="match status" value="1"/>
</dbReference>
<name>A0A4P9C9V0_EUBML</name>
<dbReference type="CDD" id="cd06174">
    <property type="entry name" value="MFS"/>
    <property type="match status" value="1"/>
</dbReference>
<feature type="transmembrane region" description="Helical" evidence="7">
    <location>
        <begin position="348"/>
        <end position="373"/>
    </location>
</feature>
<dbReference type="AlphaFoldDB" id="A0A4P9C9V0"/>
<proteinExistence type="predicted"/>
<reference evidence="9 10" key="1">
    <citation type="submission" date="2018-05" db="EMBL/GenBank/DDBJ databases">
        <title>Genome comparison of Eubacterium sp.</title>
        <authorList>
            <person name="Feng Y."/>
            <person name="Sanchez-Andrea I."/>
            <person name="Stams A.J.M."/>
            <person name="De Vos W.M."/>
        </authorList>
    </citation>
    <scope>NUCLEOTIDE SEQUENCE [LARGE SCALE GENOMIC DNA]</scope>
    <source>
        <strain evidence="9 10">YI</strain>
    </source>
</reference>
<feature type="transmembrane region" description="Helical" evidence="7">
    <location>
        <begin position="102"/>
        <end position="125"/>
    </location>
</feature>
<comment type="subcellular location">
    <subcellularLocation>
        <location evidence="1">Cell membrane</location>
        <topology evidence="1">Multi-pass membrane protein</topology>
    </subcellularLocation>
</comment>
<dbReference type="GO" id="GO:0005886">
    <property type="term" value="C:plasma membrane"/>
    <property type="evidence" value="ECO:0007669"/>
    <property type="project" value="UniProtKB-SubCell"/>
</dbReference>
<feature type="transmembrane region" description="Helical" evidence="7">
    <location>
        <begin position="290"/>
        <end position="310"/>
    </location>
</feature>
<feature type="transmembrane region" description="Helical" evidence="7">
    <location>
        <begin position="9"/>
        <end position="27"/>
    </location>
</feature>
<organism evidence="9 10">
    <name type="scientific">Eubacterium maltosivorans</name>
    <dbReference type="NCBI Taxonomy" id="2041044"/>
    <lineage>
        <taxon>Bacteria</taxon>
        <taxon>Bacillati</taxon>
        <taxon>Bacillota</taxon>
        <taxon>Clostridia</taxon>
        <taxon>Eubacteriales</taxon>
        <taxon>Eubacteriaceae</taxon>
        <taxon>Eubacterium</taxon>
    </lineage>
</organism>
<keyword evidence="3" id="KW-1003">Cell membrane</keyword>
<feature type="transmembrane region" description="Helical" evidence="7">
    <location>
        <begin position="258"/>
        <end position="281"/>
    </location>
</feature>
<dbReference type="SUPFAM" id="SSF103473">
    <property type="entry name" value="MFS general substrate transporter"/>
    <property type="match status" value="1"/>
</dbReference>
<dbReference type="RefSeq" id="WP_096918840.1">
    <property type="nucleotide sequence ID" value="NZ_CP029487.1"/>
</dbReference>
<evidence type="ECO:0000259" key="8">
    <source>
        <dbReference type="PROSITE" id="PS50850"/>
    </source>
</evidence>
<keyword evidence="5 7" id="KW-1133">Transmembrane helix</keyword>
<dbReference type="Proteomes" id="UP000218387">
    <property type="component" value="Chromosome"/>
</dbReference>
<gene>
    <name evidence="9" type="ORF">CPZ25_013600</name>
</gene>
<dbReference type="InterPro" id="IPR036259">
    <property type="entry name" value="MFS_trans_sf"/>
</dbReference>
<dbReference type="InterPro" id="IPR050171">
    <property type="entry name" value="MFS_Transporters"/>
</dbReference>
<evidence type="ECO:0000256" key="2">
    <source>
        <dbReference type="ARBA" id="ARBA00022448"/>
    </source>
</evidence>
<evidence type="ECO:0000256" key="4">
    <source>
        <dbReference type="ARBA" id="ARBA00022692"/>
    </source>
</evidence>
<dbReference type="EMBL" id="CP029487">
    <property type="protein sequence ID" value="QCT72319.1"/>
    <property type="molecule type" value="Genomic_DNA"/>
</dbReference>
<accession>A0A4P9C9V0</accession>
<sequence>MNERTKKRTLAIFILVSFVCAFAYYMPSLRYTFYDQMKSAFMLTDTQMGLVASAKALANTVCYPISGYFASKFSTKKLFIVSLIGFLVLTAWYWLAHTYVEVMIIFALHSFFAIATFWSAYLNAVRALGTEENQGKMFGSSEATRGIAQTIAGFICLWIVGLVGNSLFTGFRGALFFCMIAYVLLLVATIFIMPDEDPVKAEAKKEKSGLKGFMEAVKDPAIWVVTFVVMCAYVSWTVGNGYMTTYTVRVLNISQQTASTIGIVRSYIIVLVAGFLGGYVVDKFSYKGQAFIVLFTLVAGLTAGVIFTSFNVTLCVIITLVLALIVNIMKSTYWSTMGQAGISIEKTAMATGVISFIAFIPDFFVGPICGSWLDAAEAAGNVAVGFNKIFVFLIVFSVLGIVSAVILLKRTKSAEKSVKNTI</sequence>
<protein>
    <submittedName>
        <fullName evidence="9">MFS transporter</fullName>
    </submittedName>
</protein>
<evidence type="ECO:0000256" key="1">
    <source>
        <dbReference type="ARBA" id="ARBA00004651"/>
    </source>
</evidence>
<dbReference type="KEGG" id="emt:CPZ25_013600"/>
<evidence type="ECO:0000256" key="7">
    <source>
        <dbReference type="SAM" id="Phobius"/>
    </source>
</evidence>
<feature type="domain" description="Major facilitator superfamily (MFS) profile" evidence="8">
    <location>
        <begin position="9"/>
        <end position="412"/>
    </location>
</feature>
<keyword evidence="6 7" id="KW-0472">Membrane</keyword>